<dbReference type="Gene3D" id="1.10.510.10">
    <property type="entry name" value="Transferase(Phosphotransferase) domain 1"/>
    <property type="match status" value="1"/>
</dbReference>
<evidence type="ECO:0000259" key="6">
    <source>
        <dbReference type="PROSITE" id="PS50011"/>
    </source>
</evidence>
<dbReference type="OrthoDB" id="10261027at2759"/>
<dbReference type="PANTHER" id="PTHR44329">
    <property type="entry name" value="SERINE/THREONINE-PROTEIN KINASE TNNI3K-RELATED"/>
    <property type="match status" value="1"/>
</dbReference>
<dbReference type="Proteomes" id="UP000807716">
    <property type="component" value="Unassembled WGS sequence"/>
</dbReference>
<evidence type="ECO:0000313" key="8">
    <source>
        <dbReference type="Proteomes" id="UP000807716"/>
    </source>
</evidence>
<organism evidence="7 8">
    <name type="scientific">Actinomortierella ambigua</name>
    <dbReference type="NCBI Taxonomy" id="1343610"/>
    <lineage>
        <taxon>Eukaryota</taxon>
        <taxon>Fungi</taxon>
        <taxon>Fungi incertae sedis</taxon>
        <taxon>Mucoromycota</taxon>
        <taxon>Mortierellomycotina</taxon>
        <taxon>Mortierellomycetes</taxon>
        <taxon>Mortierellales</taxon>
        <taxon>Mortierellaceae</taxon>
        <taxon>Actinomortierella</taxon>
    </lineage>
</organism>
<feature type="domain" description="Protein kinase" evidence="6">
    <location>
        <begin position="93"/>
        <end position="376"/>
    </location>
</feature>
<feature type="region of interest" description="Disordered" evidence="5">
    <location>
        <begin position="1"/>
        <end position="64"/>
    </location>
</feature>
<sequence length="423" mass="46445">MGNTNTKDAGETSKRNSFVGKVSKLWDGSEGRVKRASPASSSVASASSSARRSKAVPDSKPLTGYLTDEQRSKLTDKDLQALVSNEIPAIEIEDLSIGVDSGGMGVIHMAVWKGQQVAIKEATASVVAREVDVYIRMRGCENVVPFYGVACPERLGKICIVTKFASGGSLSWHLKVSFDKMTWDEKLRLASQITAGIARLHQEGVYHRDLHGGNVLIDEQGNALLTDFGASSIIVEKRIVQNIEDFRIHATDNPDGTSKYTSKIIESHGEGKKTSYPLIGVMAYIAPELFRDPSTFNDKCDVYSLGVLFWELTSGRSAFSRHPQDVELAVSILNGNREAPVAGTIPAFKDLYERCWSPNPTLRPSVQEILQELEKIRASLTAEELAVKFKRSDFVEGDDTIFTESVSIHRPTSPINSNFLFDD</sequence>
<evidence type="ECO:0000256" key="2">
    <source>
        <dbReference type="ARBA" id="ARBA00022741"/>
    </source>
</evidence>
<dbReference type="InterPro" id="IPR000719">
    <property type="entry name" value="Prot_kinase_dom"/>
</dbReference>
<feature type="compositionally biased region" description="Low complexity" evidence="5">
    <location>
        <begin position="36"/>
        <end position="50"/>
    </location>
</feature>
<dbReference type="SUPFAM" id="SSF56112">
    <property type="entry name" value="Protein kinase-like (PK-like)"/>
    <property type="match status" value="1"/>
</dbReference>
<evidence type="ECO:0000313" key="7">
    <source>
        <dbReference type="EMBL" id="KAG0266939.1"/>
    </source>
</evidence>
<dbReference type="GO" id="GO:0005524">
    <property type="term" value="F:ATP binding"/>
    <property type="evidence" value="ECO:0007669"/>
    <property type="project" value="UniProtKB-KW"/>
</dbReference>
<name>A0A9P6QEN4_9FUNG</name>
<dbReference type="AlphaFoldDB" id="A0A9P6QEN4"/>
<keyword evidence="8" id="KW-1185">Reference proteome</keyword>
<dbReference type="EMBL" id="JAAAJB010000084">
    <property type="protein sequence ID" value="KAG0266939.1"/>
    <property type="molecule type" value="Genomic_DNA"/>
</dbReference>
<dbReference type="PANTHER" id="PTHR44329:SF288">
    <property type="entry name" value="MITOGEN-ACTIVATED PROTEIN KINASE KINASE KINASE 20"/>
    <property type="match status" value="1"/>
</dbReference>
<protein>
    <recommendedName>
        <fullName evidence="6">Protein kinase domain-containing protein</fullName>
    </recommendedName>
</protein>
<evidence type="ECO:0000256" key="3">
    <source>
        <dbReference type="ARBA" id="ARBA00022777"/>
    </source>
</evidence>
<accession>A0A9P6QEN4</accession>
<dbReference type="GO" id="GO:0004674">
    <property type="term" value="F:protein serine/threonine kinase activity"/>
    <property type="evidence" value="ECO:0007669"/>
    <property type="project" value="TreeGrafter"/>
</dbReference>
<evidence type="ECO:0000256" key="1">
    <source>
        <dbReference type="ARBA" id="ARBA00022679"/>
    </source>
</evidence>
<dbReference type="Pfam" id="PF00069">
    <property type="entry name" value="Pkinase"/>
    <property type="match status" value="1"/>
</dbReference>
<keyword evidence="1" id="KW-0808">Transferase</keyword>
<reference evidence="7" key="1">
    <citation type="journal article" date="2020" name="Fungal Divers.">
        <title>Resolving the Mortierellaceae phylogeny through synthesis of multi-gene phylogenetics and phylogenomics.</title>
        <authorList>
            <person name="Vandepol N."/>
            <person name="Liber J."/>
            <person name="Desiro A."/>
            <person name="Na H."/>
            <person name="Kennedy M."/>
            <person name="Barry K."/>
            <person name="Grigoriev I.V."/>
            <person name="Miller A.N."/>
            <person name="O'Donnell K."/>
            <person name="Stajich J.E."/>
            <person name="Bonito G."/>
        </authorList>
    </citation>
    <scope>NUCLEOTIDE SEQUENCE</scope>
    <source>
        <strain evidence="7">BC1065</strain>
    </source>
</reference>
<dbReference type="InterPro" id="IPR011009">
    <property type="entry name" value="Kinase-like_dom_sf"/>
</dbReference>
<dbReference type="PROSITE" id="PS50011">
    <property type="entry name" value="PROTEIN_KINASE_DOM"/>
    <property type="match status" value="1"/>
</dbReference>
<keyword evidence="4" id="KW-0067">ATP-binding</keyword>
<proteinExistence type="predicted"/>
<evidence type="ECO:0000256" key="4">
    <source>
        <dbReference type="ARBA" id="ARBA00022840"/>
    </source>
</evidence>
<keyword evidence="2" id="KW-0547">Nucleotide-binding</keyword>
<keyword evidence="3" id="KW-0418">Kinase</keyword>
<evidence type="ECO:0000256" key="5">
    <source>
        <dbReference type="SAM" id="MobiDB-lite"/>
    </source>
</evidence>
<gene>
    <name evidence="7" type="ORF">DFQ27_009297</name>
</gene>
<comment type="caution">
    <text evidence="7">The sequence shown here is derived from an EMBL/GenBank/DDBJ whole genome shotgun (WGS) entry which is preliminary data.</text>
</comment>
<dbReference type="InterPro" id="IPR051681">
    <property type="entry name" value="Ser/Thr_Kinases-Pseudokinases"/>
</dbReference>